<protein>
    <recommendedName>
        <fullName evidence="3">DUF982 domain-containing protein</fullName>
    </recommendedName>
</protein>
<organism evidence="1 2">
    <name type="scientific">Bradyrhizobium algeriense</name>
    <dbReference type="NCBI Taxonomy" id="634784"/>
    <lineage>
        <taxon>Bacteria</taxon>
        <taxon>Pseudomonadati</taxon>
        <taxon>Pseudomonadota</taxon>
        <taxon>Alphaproteobacteria</taxon>
        <taxon>Hyphomicrobiales</taxon>
        <taxon>Nitrobacteraceae</taxon>
        <taxon>Bradyrhizobium</taxon>
    </lineage>
</organism>
<proteinExistence type="predicted"/>
<dbReference type="RefSeq" id="WP_334483943.1">
    <property type="nucleotide sequence ID" value="NZ_JAZHRV010000001.1"/>
</dbReference>
<dbReference type="Proteomes" id="UP001364224">
    <property type="component" value="Unassembled WGS sequence"/>
</dbReference>
<dbReference type="EMBL" id="JAZHRV010000001">
    <property type="protein sequence ID" value="MEH2557594.1"/>
    <property type="molecule type" value="Genomic_DNA"/>
</dbReference>
<reference evidence="1 2" key="1">
    <citation type="submission" date="2024-02" db="EMBL/GenBank/DDBJ databases">
        <title>Adaptive strategies in a cosmopolitan and abundant soil bacterium.</title>
        <authorList>
            <person name="Carini P."/>
        </authorList>
    </citation>
    <scope>NUCLEOTIDE SEQUENCE [LARGE SCALE GENOMIC DNA]</scope>
    <source>
        <strain evidence="1 2">AZCC 1608</strain>
    </source>
</reference>
<comment type="caution">
    <text evidence="1">The sequence shown here is derived from an EMBL/GenBank/DDBJ whole genome shotgun (WGS) entry which is preliminary data.</text>
</comment>
<name>A0ABU8BGA3_9BRAD</name>
<accession>A0ABU8BGA3</accession>
<gene>
    <name evidence="1" type="ORF">V1286_005123</name>
</gene>
<keyword evidence="2" id="KW-1185">Reference proteome</keyword>
<evidence type="ECO:0000313" key="1">
    <source>
        <dbReference type="EMBL" id="MEH2557594.1"/>
    </source>
</evidence>
<sequence length="63" mass="7277">MAERIDVEVTGKSQFEVAYEMARFILINMEGRHVKSIKRQEFLHLVADCIDALRGIKVKEILS</sequence>
<evidence type="ECO:0000313" key="2">
    <source>
        <dbReference type="Proteomes" id="UP001364224"/>
    </source>
</evidence>
<evidence type="ECO:0008006" key="3">
    <source>
        <dbReference type="Google" id="ProtNLM"/>
    </source>
</evidence>